<reference evidence="3" key="1">
    <citation type="submission" date="2017-01" db="EMBL/GenBank/DDBJ databases">
        <authorList>
            <person name="Varghese N."/>
            <person name="Submissions S."/>
        </authorList>
    </citation>
    <scope>NUCLEOTIDE SEQUENCE [LARGE SCALE GENOMIC DNA]</scope>
    <source>
        <strain evidence="3">DSM 21054</strain>
    </source>
</reference>
<proteinExistence type="predicted"/>
<gene>
    <name evidence="2" type="ORF">SAMN05421788_107184</name>
</gene>
<accession>A0A173MGA9</accession>
<dbReference type="KEGG" id="fln:FLA_2539"/>
<dbReference type="RefSeq" id="WP_076380775.1">
    <property type="nucleotide sequence ID" value="NZ_AP017422.1"/>
</dbReference>
<sequence>MTIAIEELNELEQFFRSTVLPEKLPLNKAVTLNDVTAAVNDSFTMLHSTAVSNKIKEMRLNLLREIRQAIIAQLTS</sequence>
<evidence type="ECO:0000259" key="1">
    <source>
        <dbReference type="Pfam" id="PF22292"/>
    </source>
</evidence>
<name>A0A173MGA9_9BACT</name>
<protein>
    <recommendedName>
        <fullName evidence="1">DUF6965 domain-containing protein</fullName>
    </recommendedName>
</protein>
<dbReference type="InterPro" id="IPR054238">
    <property type="entry name" value="DUF6965"/>
</dbReference>
<dbReference type="AlphaFoldDB" id="A0A173MGA9"/>
<feature type="domain" description="DUF6965" evidence="1">
    <location>
        <begin position="6"/>
        <end position="71"/>
    </location>
</feature>
<evidence type="ECO:0000313" key="2">
    <source>
        <dbReference type="EMBL" id="SIT27247.1"/>
    </source>
</evidence>
<evidence type="ECO:0000313" key="3">
    <source>
        <dbReference type="Proteomes" id="UP000186917"/>
    </source>
</evidence>
<dbReference type="EMBL" id="FTOR01000007">
    <property type="protein sequence ID" value="SIT27247.1"/>
    <property type="molecule type" value="Genomic_DNA"/>
</dbReference>
<keyword evidence="3" id="KW-1185">Reference proteome</keyword>
<dbReference type="Pfam" id="PF22292">
    <property type="entry name" value="DUF6965"/>
    <property type="match status" value="1"/>
</dbReference>
<dbReference type="STRING" id="477680.SAMN05421788_107184"/>
<organism evidence="2 3">
    <name type="scientific">Filimonas lacunae</name>
    <dbReference type="NCBI Taxonomy" id="477680"/>
    <lineage>
        <taxon>Bacteria</taxon>
        <taxon>Pseudomonadati</taxon>
        <taxon>Bacteroidota</taxon>
        <taxon>Chitinophagia</taxon>
        <taxon>Chitinophagales</taxon>
        <taxon>Chitinophagaceae</taxon>
        <taxon>Filimonas</taxon>
    </lineage>
</organism>
<dbReference type="Proteomes" id="UP000186917">
    <property type="component" value="Unassembled WGS sequence"/>
</dbReference>